<evidence type="ECO:0000256" key="2">
    <source>
        <dbReference type="SAM" id="SignalP"/>
    </source>
</evidence>
<dbReference type="GO" id="GO:0006508">
    <property type="term" value="P:proteolysis"/>
    <property type="evidence" value="ECO:0007669"/>
    <property type="project" value="InterPro"/>
</dbReference>
<dbReference type="GO" id="GO:0004222">
    <property type="term" value="F:metalloendopeptidase activity"/>
    <property type="evidence" value="ECO:0007669"/>
    <property type="project" value="InterPro"/>
</dbReference>
<evidence type="ECO:0000256" key="1">
    <source>
        <dbReference type="PROSITE-ProRule" id="PRU00276"/>
    </source>
</evidence>
<name>A0A7S2SMM7_9STRA</name>
<comment type="caution">
    <text evidence="1">Lacks conserved residue(s) required for the propagation of feature annotation.</text>
</comment>
<evidence type="ECO:0000313" key="4">
    <source>
        <dbReference type="EMBL" id="CAD9704567.1"/>
    </source>
</evidence>
<organism evidence="4">
    <name type="scientific">Mucochytrium quahogii</name>
    <dbReference type="NCBI Taxonomy" id="96639"/>
    <lineage>
        <taxon>Eukaryota</taxon>
        <taxon>Sar</taxon>
        <taxon>Stramenopiles</taxon>
        <taxon>Bigyra</taxon>
        <taxon>Labyrinthulomycetes</taxon>
        <taxon>Thraustochytrida</taxon>
        <taxon>Thraustochytriidae</taxon>
        <taxon>Mucochytrium</taxon>
    </lineage>
</organism>
<keyword evidence="1" id="KW-0862">Zinc</keyword>
<sequence length="712" mass="79237">MILHTLFALLCALVPSSGISEESNYLWSLPPHGRSLNTKELVLQLDEQLLLDLLSDTTLPAVIPLVLPAGTIVNFKLWKIQILAPRLAKRYPNIHAFSGWSVDYESDTQLEVDLDYSPNNGFRATIYGMKVKYAVGRTQGYYIVKSDVHTPQTISCGTMGTYPGGYLHELEERRQLLDPKNPILTDQAIKYQFTVALASNGQYSQYHGNTVESVLAEMVSLFNRVNGVYKRELGIFLQLHEQTDSLICLSPCDLPNENKTEAVESVKSFIDGRNVSEDSYDLGHMLTRSPGGLAWIGSLCSPKKAFGVTGSSDPVADSFFSTIVTHELGHQHFGWHTFTHCHERMEQWADFAAVEPGSGTTIMSYNGICSHDNVVPSTAQGDGRNFHPINLVQMTGFVEWASRQPNCGQRQILRSSRPTVDVDDSCQLPIMTPFQLKVGNVKDMYLQIDTIDVHNNSYANRSIPRFRSFEPTRRAYRDFPSMYYLVNSMEDEIFGEILPSTPTTMNFRALVRTMFHRGQTDEDNNQSIGFGAFGYSDIEVDFVGNMGPFKISSTHQTLFAGEYLTVDWNVGNTSDASPTVEIMLAVHNMPRVSVHDFNYRTHVKELNWTRIAVVNNTGSAEIRVPPLFGTSGNHTVHMMIRSMGQGTCRFFALSPMLEFVDNSWAPTSSPTVLPTNAPLEAKPKLSDGSTLMPGCLVATVMITCGLAGWKAS</sequence>
<keyword evidence="2" id="KW-0732">Signal</keyword>
<dbReference type="Gene3D" id="3.40.390.10">
    <property type="entry name" value="Collagenase (Catalytic Domain)"/>
    <property type="match status" value="1"/>
</dbReference>
<feature type="signal peptide" evidence="2">
    <location>
        <begin position="1"/>
        <end position="18"/>
    </location>
</feature>
<dbReference type="PROSITE" id="PS50215">
    <property type="entry name" value="ADAM_MEPRO"/>
    <property type="match status" value="1"/>
</dbReference>
<protein>
    <recommendedName>
        <fullName evidence="3">Peptidase M12B domain-containing protein</fullName>
    </recommendedName>
</protein>
<dbReference type="InterPro" id="IPR001590">
    <property type="entry name" value="Peptidase_M12B"/>
</dbReference>
<feature type="active site" evidence="1">
    <location>
        <position position="327"/>
    </location>
</feature>
<proteinExistence type="predicted"/>
<gene>
    <name evidence="4" type="ORF">QSP1433_LOCUS15819</name>
</gene>
<dbReference type="InterPro" id="IPR024079">
    <property type="entry name" value="MetalloPept_cat_dom_sf"/>
</dbReference>
<dbReference type="EMBL" id="HBHK01025112">
    <property type="protein sequence ID" value="CAD9704567.1"/>
    <property type="molecule type" value="Transcribed_RNA"/>
</dbReference>
<feature type="binding site" evidence="1">
    <location>
        <position position="326"/>
    </location>
    <ligand>
        <name>Zn(2+)</name>
        <dbReference type="ChEBI" id="CHEBI:29105"/>
        <note>catalytic</note>
    </ligand>
</feature>
<dbReference type="SUPFAM" id="SSF55486">
    <property type="entry name" value="Metalloproteases ('zincins'), catalytic domain"/>
    <property type="match status" value="1"/>
</dbReference>
<reference evidence="4" key="1">
    <citation type="submission" date="2021-01" db="EMBL/GenBank/DDBJ databases">
        <authorList>
            <person name="Corre E."/>
            <person name="Pelletier E."/>
            <person name="Niang G."/>
            <person name="Scheremetjew M."/>
            <person name="Finn R."/>
            <person name="Kale V."/>
            <person name="Holt S."/>
            <person name="Cochrane G."/>
            <person name="Meng A."/>
            <person name="Brown T."/>
            <person name="Cohen L."/>
        </authorList>
    </citation>
    <scope>NUCLEOTIDE SEQUENCE</scope>
    <source>
        <strain evidence="4">NY070348D</strain>
    </source>
</reference>
<dbReference type="GO" id="GO:0046872">
    <property type="term" value="F:metal ion binding"/>
    <property type="evidence" value="ECO:0007669"/>
    <property type="project" value="UniProtKB-KW"/>
</dbReference>
<keyword evidence="1" id="KW-0479">Metal-binding</keyword>
<feature type="domain" description="Peptidase M12B" evidence="3">
    <location>
        <begin position="190"/>
        <end position="374"/>
    </location>
</feature>
<evidence type="ECO:0000259" key="3">
    <source>
        <dbReference type="PROSITE" id="PS50215"/>
    </source>
</evidence>
<dbReference type="Pfam" id="PF13583">
    <property type="entry name" value="Reprolysin_4"/>
    <property type="match status" value="1"/>
</dbReference>
<accession>A0A7S2SMM7</accession>
<feature type="binding site" evidence="1">
    <location>
        <position position="330"/>
    </location>
    <ligand>
        <name>Zn(2+)</name>
        <dbReference type="ChEBI" id="CHEBI:29105"/>
        <note>catalytic</note>
    </ligand>
</feature>
<feature type="chain" id="PRO_5030571590" description="Peptidase M12B domain-containing protein" evidence="2">
    <location>
        <begin position="19"/>
        <end position="712"/>
    </location>
</feature>
<dbReference type="AlphaFoldDB" id="A0A7S2SMM7"/>
<feature type="binding site" evidence="1">
    <location>
        <position position="336"/>
    </location>
    <ligand>
        <name>Zn(2+)</name>
        <dbReference type="ChEBI" id="CHEBI:29105"/>
        <note>catalytic</note>
    </ligand>
</feature>